<keyword evidence="1" id="KW-0472">Membrane</keyword>
<dbReference type="Ensembl" id="ENSMLET00000031883.1">
    <property type="protein sequence ID" value="ENSMLEP00000008496.1"/>
    <property type="gene ID" value="ENSMLEG00000028445.1"/>
</dbReference>
<proteinExistence type="predicted"/>
<organism evidence="2 3">
    <name type="scientific">Mandrillus leucophaeus</name>
    <name type="common">Drill</name>
    <name type="synonym">Papio leucophaeus</name>
    <dbReference type="NCBI Taxonomy" id="9568"/>
    <lineage>
        <taxon>Eukaryota</taxon>
        <taxon>Metazoa</taxon>
        <taxon>Chordata</taxon>
        <taxon>Craniata</taxon>
        <taxon>Vertebrata</taxon>
        <taxon>Euteleostomi</taxon>
        <taxon>Mammalia</taxon>
        <taxon>Eutheria</taxon>
        <taxon>Euarchontoglires</taxon>
        <taxon>Primates</taxon>
        <taxon>Haplorrhini</taxon>
        <taxon>Catarrhini</taxon>
        <taxon>Cercopithecidae</taxon>
        <taxon>Cercopithecinae</taxon>
        <taxon>Mandrillus</taxon>
    </lineage>
</organism>
<dbReference type="OMA" id="RPHWPRG"/>
<reference evidence="2" key="2">
    <citation type="submission" date="2025-09" db="UniProtKB">
        <authorList>
            <consortium name="Ensembl"/>
        </authorList>
    </citation>
    <scope>IDENTIFICATION</scope>
</reference>
<feature type="transmembrane region" description="Helical" evidence="1">
    <location>
        <begin position="23"/>
        <end position="42"/>
    </location>
</feature>
<reference evidence="2" key="1">
    <citation type="submission" date="2025-08" db="UniProtKB">
        <authorList>
            <consortium name="Ensembl"/>
        </authorList>
    </citation>
    <scope>IDENTIFICATION</scope>
</reference>
<protein>
    <submittedName>
        <fullName evidence="2">Uncharacterized protein</fullName>
    </submittedName>
</protein>
<accession>A0A2K5XYX6</accession>
<evidence type="ECO:0000313" key="2">
    <source>
        <dbReference type="Ensembl" id="ENSMLEP00000008496.1"/>
    </source>
</evidence>
<evidence type="ECO:0000313" key="3">
    <source>
        <dbReference type="Proteomes" id="UP000233140"/>
    </source>
</evidence>
<evidence type="ECO:0000256" key="1">
    <source>
        <dbReference type="SAM" id="Phobius"/>
    </source>
</evidence>
<keyword evidence="3" id="KW-1185">Reference proteome</keyword>
<keyword evidence="1" id="KW-0812">Transmembrane</keyword>
<dbReference type="GeneTree" id="ENSGT00910000147763"/>
<keyword evidence="1" id="KW-1133">Transmembrane helix</keyword>
<name>A0A2K5XYX6_MANLE</name>
<dbReference type="AlphaFoldDB" id="A0A2K5XYX6"/>
<dbReference type="Proteomes" id="UP000233140">
    <property type="component" value="Unassembled WGS sequence"/>
</dbReference>
<sequence>MPGCGSHSGVCCVPRSLVRGCPALATCIYLLAFLFVSLAWLASGSCPGPPLGPAHSFLSPPAPGACLTLVWTAHVMRGHLRSVLDQANSRAATLTLPMRILALQNSPFSQFGCQGITFLHTCVKEGFRMGPRPHWPRGCRVGPWNRGW</sequence>